<proteinExistence type="predicted"/>
<feature type="non-terminal residue" evidence="1">
    <location>
        <position position="1"/>
    </location>
</feature>
<accession>F3GS21</accession>
<gene>
    <name evidence="1" type="ORF">PSYPI_48712</name>
</gene>
<name>F3GS21_PSESJ</name>
<dbReference type="GO" id="GO:0016853">
    <property type="term" value="F:isomerase activity"/>
    <property type="evidence" value="ECO:0007669"/>
    <property type="project" value="UniProtKB-KW"/>
</dbReference>
<keyword evidence="1" id="KW-0413">Isomerase</keyword>
<dbReference type="Proteomes" id="UP000004986">
    <property type="component" value="Unassembled WGS sequence"/>
</dbReference>
<dbReference type="AlphaFoldDB" id="F3GS21"/>
<dbReference type="EMBL" id="AEAI01004843">
    <property type="protein sequence ID" value="EGH49874.1"/>
    <property type="molecule type" value="Genomic_DNA"/>
</dbReference>
<keyword evidence="2" id="KW-1185">Reference proteome</keyword>
<dbReference type="HOGENOM" id="CLU_3370375_0_0_6"/>
<evidence type="ECO:0000313" key="1">
    <source>
        <dbReference type="EMBL" id="EGH49874.1"/>
    </source>
</evidence>
<protein>
    <submittedName>
        <fullName evidence="1">Helix-turn-helix protein RpiR:sugar isomerase (SIS)</fullName>
    </submittedName>
</protein>
<reference evidence="1 2" key="1">
    <citation type="journal article" date="2011" name="PLoS Pathog.">
        <title>Dynamic evolution of pathogenicity revealed by sequencing and comparative genomics of 19 Pseudomonas syringae isolates.</title>
        <authorList>
            <person name="Baltrus D.A."/>
            <person name="Nishimura M.T."/>
            <person name="Romanchuk A."/>
            <person name="Chang J.H."/>
            <person name="Mukhtar M.S."/>
            <person name="Cherkis K."/>
            <person name="Roach J."/>
            <person name="Grant S.R."/>
            <person name="Jones C.D."/>
            <person name="Dangl J.L."/>
        </authorList>
    </citation>
    <scope>NUCLEOTIDE SEQUENCE [LARGE SCALE GENOMIC DNA]</scope>
    <source>
        <strain evidence="1 2">1704B</strain>
    </source>
</reference>
<comment type="caution">
    <text evidence="1">The sequence shown here is derived from an EMBL/GenBank/DDBJ whole genome shotgun (WGS) entry which is preliminary data.</text>
</comment>
<organism evidence="1 2">
    <name type="scientific">Pseudomonas syringae pv. pisi str. 1704B</name>
    <dbReference type="NCBI Taxonomy" id="629263"/>
    <lineage>
        <taxon>Bacteria</taxon>
        <taxon>Pseudomonadati</taxon>
        <taxon>Pseudomonadota</taxon>
        <taxon>Gammaproteobacteria</taxon>
        <taxon>Pseudomonadales</taxon>
        <taxon>Pseudomonadaceae</taxon>
        <taxon>Pseudomonas</taxon>
        <taxon>Pseudomonas syringae</taxon>
    </lineage>
</organism>
<evidence type="ECO:0000313" key="2">
    <source>
        <dbReference type="Proteomes" id="UP000004986"/>
    </source>
</evidence>
<feature type="non-terminal residue" evidence="1">
    <location>
        <position position="35"/>
    </location>
</feature>
<sequence>QRSGSLIANKSQKANAGDLARECVSATLSGLESVS</sequence>